<evidence type="ECO:0000256" key="4">
    <source>
        <dbReference type="ARBA" id="ARBA00022679"/>
    </source>
</evidence>
<dbReference type="CDD" id="cd03785">
    <property type="entry name" value="GT28_MurG"/>
    <property type="match status" value="1"/>
</dbReference>
<dbReference type="EMBL" id="DXBU01000097">
    <property type="protein sequence ID" value="HIZ22560.1"/>
    <property type="molecule type" value="Genomic_DNA"/>
</dbReference>
<feature type="binding site" evidence="10">
    <location>
        <position position="164"/>
    </location>
    <ligand>
        <name>UDP-N-acetyl-alpha-D-glucosamine</name>
        <dbReference type="ChEBI" id="CHEBI:57705"/>
    </ligand>
</feature>
<dbReference type="GO" id="GO:0009252">
    <property type="term" value="P:peptidoglycan biosynthetic process"/>
    <property type="evidence" value="ECO:0007669"/>
    <property type="project" value="UniProtKB-UniRule"/>
</dbReference>
<dbReference type="HAMAP" id="MF_00033">
    <property type="entry name" value="MurG"/>
    <property type="match status" value="1"/>
</dbReference>
<comment type="caution">
    <text evidence="13">The sequence shown here is derived from an EMBL/GenBank/DDBJ whole genome shotgun (WGS) entry which is preliminary data.</text>
</comment>
<keyword evidence="9 10" id="KW-0961">Cell wall biogenesis/degradation</keyword>
<dbReference type="Proteomes" id="UP000824041">
    <property type="component" value="Unassembled WGS sequence"/>
</dbReference>
<dbReference type="InterPro" id="IPR004276">
    <property type="entry name" value="GlycoTrans_28_N"/>
</dbReference>
<feature type="domain" description="Glycosyltransferase family 28 N-terminal" evidence="11">
    <location>
        <begin position="4"/>
        <end position="140"/>
    </location>
</feature>
<evidence type="ECO:0000256" key="10">
    <source>
        <dbReference type="HAMAP-Rule" id="MF_00033"/>
    </source>
</evidence>
<dbReference type="GO" id="GO:0071555">
    <property type="term" value="P:cell wall organization"/>
    <property type="evidence" value="ECO:0007669"/>
    <property type="project" value="UniProtKB-KW"/>
</dbReference>
<sequence>MKRIILTGGGTAGHVTPNIALLPALQERGFAIQYIGSYDGIEKKLIEELSIPYHGIASGKLRRYFDLKNFSDPFRVAKGYFQARKLLRQLKPDIVFSKGGFVTVPVVQAAKGLHIPVIIHESDLTPGLANRLAIPAATRVCCNFPETIPLLPEGKAVLTGCPIRQELRQGNKLAGLKFCGFTAAKPVLLIIGGSLGSVAVNRAVRSILPQLLDTFQVVHLCGKGNLDETLSSTPGYIQFEYIKKELADLFAMADVVVSRAGANAICELLELRKPNLLIPLSAAASRGDQILNAKSFEQQGFSKVIQEENLTDEVLLSQILSLYEQRHTYVEAMEKSASSHAVDTIISLICDIVK</sequence>
<evidence type="ECO:0000259" key="11">
    <source>
        <dbReference type="Pfam" id="PF03033"/>
    </source>
</evidence>
<evidence type="ECO:0000256" key="3">
    <source>
        <dbReference type="ARBA" id="ARBA00022676"/>
    </source>
</evidence>
<evidence type="ECO:0000313" key="13">
    <source>
        <dbReference type="EMBL" id="HIZ22560.1"/>
    </source>
</evidence>
<feature type="binding site" evidence="10">
    <location>
        <begin position="11"/>
        <end position="13"/>
    </location>
    <ligand>
        <name>UDP-N-acetyl-alpha-D-glucosamine</name>
        <dbReference type="ChEBI" id="CHEBI:57705"/>
    </ligand>
</feature>
<comment type="similarity">
    <text evidence="10">Belongs to the glycosyltransferase 28 family. MurG subfamily.</text>
</comment>
<comment type="subcellular location">
    <subcellularLocation>
        <location evidence="10">Cell membrane</location>
        <topology evidence="10">Peripheral membrane protein</topology>
        <orientation evidence="10">Cytoplasmic side</orientation>
    </subcellularLocation>
</comment>
<evidence type="ECO:0000256" key="7">
    <source>
        <dbReference type="ARBA" id="ARBA00023136"/>
    </source>
</evidence>
<reference evidence="13" key="2">
    <citation type="submission" date="2021-04" db="EMBL/GenBank/DDBJ databases">
        <authorList>
            <person name="Gilroy R."/>
        </authorList>
    </citation>
    <scope>NUCLEOTIDE SEQUENCE</scope>
    <source>
        <strain evidence="13">14324</strain>
    </source>
</reference>
<evidence type="ECO:0000256" key="6">
    <source>
        <dbReference type="ARBA" id="ARBA00022984"/>
    </source>
</evidence>
<dbReference type="SUPFAM" id="SSF53756">
    <property type="entry name" value="UDP-Glycosyltransferase/glycogen phosphorylase"/>
    <property type="match status" value="1"/>
</dbReference>
<dbReference type="PANTHER" id="PTHR21015:SF27">
    <property type="entry name" value="UDP-N-ACETYLGLUCOSAMINE--N-ACETYLMURAMYL-(PENTAPEPTIDE) PYROPHOSPHORYL-UNDECAPRENOL N-ACETYLGLUCOSAMINE TRANSFERASE"/>
    <property type="match status" value="1"/>
</dbReference>
<dbReference type="GO" id="GO:0008360">
    <property type="term" value="P:regulation of cell shape"/>
    <property type="evidence" value="ECO:0007669"/>
    <property type="project" value="UniProtKB-KW"/>
</dbReference>
<dbReference type="InterPro" id="IPR006009">
    <property type="entry name" value="GlcNAc_MurG"/>
</dbReference>
<comment type="caution">
    <text evidence="10">Lacks conserved residue(s) required for the propagation of feature annotation.</text>
</comment>
<evidence type="ECO:0000256" key="1">
    <source>
        <dbReference type="ARBA" id="ARBA00022475"/>
    </source>
</evidence>
<keyword evidence="5 10" id="KW-0133">Cell shape</keyword>
<dbReference type="NCBIfam" id="NF009102">
    <property type="entry name" value="PRK12446.1"/>
    <property type="match status" value="1"/>
</dbReference>
<keyword evidence="2 10" id="KW-0132">Cell division</keyword>
<evidence type="ECO:0000259" key="12">
    <source>
        <dbReference type="Pfam" id="PF04101"/>
    </source>
</evidence>
<dbReference type="GO" id="GO:0051301">
    <property type="term" value="P:cell division"/>
    <property type="evidence" value="ECO:0007669"/>
    <property type="project" value="UniProtKB-KW"/>
</dbReference>
<accession>A0A9D2ITT4</accession>
<dbReference type="Pfam" id="PF04101">
    <property type="entry name" value="Glyco_tran_28_C"/>
    <property type="match status" value="1"/>
</dbReference>
<proteinExistence type="inferred from homology"/>
<dbReference type="Pfam" id="PF03033">
    <property type="entry name" value="Glyco_transf_28"/>
    <property type="match status" value="1"/>
</dbReference>
<dbReference type="NCBIfam" id="TIGR01133">
    <property type="entry name" value="murG"/>
    <property type="match status" value="1"/>
</dbReference>
<dbReference type="AlphaFoldDB" id="A0A9D2ITT4"/>
<feature type="binding site" evidence="10">
    <location>
        <position position="289"/>
    </location>
    <ligand>
        <name>UDP-N-acetyl-alpha-D-glucosamine</name>
        <dbReference type="ChEBI" id="CHEBI:57705"/>
    </ligand>
</feature>
<comment type="function">
    <text evidence="10">Cell wall formation. Catalyzes the transfer of a GlcNAc subunit on undecaprenyl-pyrophosphoryl-MurNAc-pentapeptide (lipid intermediate I) to form undecaprenyl-pyrophosphoryl-MurNAc-(pentapeptide)GlcNAc (lipid intermediate II).</text>
</comment>
<organism evidence="13 14">
    <name type="scientific">Candidatus Blautia faecigallinarum</name>
    <dbReference type="NCBI Taxonomy" id="2838488"/>
    <lineage>
        <taxon>Bacteria</taxon>
        <taxon>Bacillati</taxon>
        <taxon>Bacillota</taxon>
        <taxon>Clostridia</taxon>
        <taxon>Lachnospirales</taxon>
        <taxon>Lachnospiraceae</taxon>
        <taxon>Blautia</taxon>
    </lineage>
</organism>
<evidence type="ECO:0000256" key="8">
    <source>
        <dbReference type="ARBA" id="ARBA00023306"/>
    </source>
</evidence>
<evidence type="ECO:0000256" key="5">
    <source>
        <dbReference type="ARBA" id="ARBA00022960"/>
    </source>
</evidence>
<dbReference type="GO" id="GO:0005886">
    <property type="term" value="C:plasma membrane"/>
    <property type="evidence" value="ECO:0007669"/>
    <property type="project" value="UniProtKB-SubCell"/>
</dbReference>
<dbReference type="EC" id="2.4.1.227" evidence="10"/>
<dbReference type="GO" id="GO:0050511">
    <property type="term" value="F:undecaprenyldiphospho-muramoylpentapeptide beta-N-acetylglucosaminyltransferase activity"/>
    <property type="evidence" value="ECO:0007669"/>
    <property type="project" value="UniProtKB-UniRule"/>
</dbReference>
<protein>
    <recommendedName>
        <fullName evidence="10">UDP-N-acetylglucosamine--N-acetylmuramyl-(pentapeptide) pyrophosphoryl-undecaprenol N-acetylglucosamine transferase</fullName>
        <ecNumber evidence="10">2.4.1.227</ecNumber>
    </recommendedName>
    <alternativeName>
        <fullName evidence="10">Undecaprenyl-PP-MurNAc-pentapeptide-UDPGlcNAc GlcNAc transferase</fullName>
    </alternativeName>
</protein>
<comment type="pathway">
    <text evidence="10">Cell wall biogenesis; peptidoglycan biosynthesis.</text>
</comment>
<keyword evidence="8 10" id="KW-0131">Cell cycle</keyword>
<dbReference type="PANTHER" id="PTHR21015">
    <property type="entry name" value="UDP-N-ACETYLGLUCOSAMINE--N-ACETYLMURAMYL-(PENTAPEPTIDE) PYROPHOSPHORYL-UNDECAPRENOL N-ACETYLGLUCOSAMINE TRANSFERASE 1"/>
    <property type="match status" value="1"/>
</dbReference>
<gene>
    <name evidence="10" type="primary">murG</name>
    <name evidence="13" type="ORF">IAA21_07170</name>
</gene>
<keyword evidence="6 10" id="KW-0573">Peptidoglycan synthesis</keyword>
<name>A0A9D2ITT4_9FIRM</name>
<keyword evidence="7 10" id="KW-0472">Membrane</keyword>
<comment type="catalytic activity">
    <reaction evidence="10">
        <text>di-trans,octa-cis-undecaprenyl diphospho-N-acetyl-alpha-D-muramoyl-L-alanyl-D-glutamyl-meso-2,6-diaminopimeloyl-D-alanyl-D-alanine + UDP-N-acetyl-alpha-D-glucosamine = di-trans,octa-cis-undecaprenyl diphospho-[N-acetyl-alpha-D-glucosaminyl-(1-&gt;4)]-N-acetyl-alpha-D-muramoyl-L-alanyl-D-glutamyl-meso-2,6-diaminopimeloyl-D-alanyl-D-alanine + UDP + H(+)</text>
        <dbReference type="Rhea" id="RHEA:31227"/>
        <dbReference type="ChEBI" id="CHEBI:15378"/>
        <dbReference type="ChEBI" id="CHEBI:57705"/>
        <dbReference type="ChEBI" id="CHEBI:58223"/>
        <dbReference type="ChEBI" id="CHEBI:61387"/>
        <dbReference type="ChEBI" id="CHEBI:61388"/>
        <dbReference type="EC" id="2.4.1.227"/>
    </reaction>
</comment>
<feature type="domain" description="Glycosyl transferase family 28 C-terminal" evidence="12">
    <location>
        <begin position="187"/>
        <end position="342"/>
    </location>
</feature>
<keyword evidence="4 10" id="KW-0808">Transferase</keyword>
<evidence type="ECO:0000313" key="14">
    <source>
        <dbReference type="Proteomes" id="UP000824041"/>
    </source>
</evidence>
<feature type="binding site" evidence="10">
    <location>
        <position position="194"/>
    </location>
    <ligand>
        <name>UDP-N-acetyl-alpha-D-glucosamine</name>
        <dbReference type="ChEBI" id="CHEBI:57705"/>
    </ligand>
</feature>
<keyword evidence="1 10" id="KW-1003">Cell membrane</keyword>
<dbReference type="Gene3D" id="3.40.50.2000">
    <property type="entry name" value="Glycogen Phosphorylase B"/>
    <property type="match status" value="2"/>
</dbReference>
<keyword evidence="3 10" id="KW-0328">Glycosyltransferase</keyword>
<dbReference type="GO" id="GO:0005975">
    <property type="term" value="P:carbohydrate metabolic process"/>
    <property type="evidence" value="ECO:0007669"/>
    <property type="project" value="InterPro"/>
</dbReference>
<reference evidence="13" key="1">
    <citation type="journal article" date="2021" name="PeerJ">
        <title>Extensive microbial diversity within the chicken gut microbiome revealed by metagenomics and culture.</title>
        <authorList>
            <person name="Gilroy R."/>
            <person name="Ravi A."/>
            <person name="Getino M."/>
            <person name="Pursley I."/>
            <person name="Horton D.L."/>
            <person name="Alikhan N.F."/>
            <person name="Baker D."/>
            <person name="Gharbi K."/>
            <person name="Hall N."/>
            <person name="Watson M."/>
            <person name="Adriaenssens E.M."/>
            <person name="Foster-Nyarko E."/>
            <person name="Jarju S."/>
            <person name="Secka A."/>
            <person name="Antonio M."/>
            <person name="Oren A."/>
            <person name="Chaudhuri R.R."/>
            <person name="La Ragione R."/>
            <person name="Hildebrand F."/>
            <person name="Pallen M.J."/>
        </authorList>
    </citation>
    <scope>NUCLEOTIDE SEQUENCE</scope>
    <source>
        <strain evidence="13">14324</strain>
    </source>
</reference>
<evidence type="ECO:0000256" key="2">
    <source>
        <dbReference type="ARBA" id="ARBA00022618"/>
    </source>
</evidence>
<evidence type="ECO:0000256" key="9">
    <source>
        <dbReference type="ARBA" id="ARBA00023316"/>
    </source>
</evidence>
<dbReference type="InterPro" id="IPR007235">
    <property type="entry name" value="Glyco_trans_28_C"/>
</dbReference>